<feature type="non-terminal residue" evidence="3">
    <location>
        <position position="40"/>
    </location>
</feature>
<dbReference type="EMBL" id="BGPR01126031">
    <property type="protein sequence ID" value="GBN33719.1"/>
    <property type="molecule type" value="Genomic_DNA"/>
</dbReference>
<evidence type="ECO:0000313" key="3">
    <source>
        <dbReference type="EMBL" id="GBN33719.1"/>
    </source>
</evidence>
<evidence type="ECO:0000313" key="2">
    <source>
        <dbReference type="EMBL" id="GBN33700.1"/>
    </source>
</evidence>
<feature type="compositionally biased region" description="Polar residues" evidence="1">
    <location>
        <begin position="20"/>
        <end position="40"/>
    </location>
</feature>
<comment type="caution">
    <text evidence="3">The sequence shown here is derived from an EMBL/GenBank/DDBJ whole genome shotgun (WGS) entry which is preliminary data.</text>
</comment>
<evidence type="ECO:0000313" key="4">
    <source>
        <dbReference type="Proteomes" id="UP000499080"/>
    </source>
</evidence>
<protein>
    <submittedName>
        <fullName evidence="3">Uncharacterized protein</fullName>
    </submittedName>
</protein>
<dbReference type="EMBL" id="BGPR01126025">
    <property type="protein sequence ID" value="GBN33700.1"/>
    <property type="molecule type" value="Genomic_DNA"/>
</dbReference>
<dbReference type="Proteomes" id="UP000499080">
    <property type="component" value="Unassembled WGS sequence"/>
</dbReference>
<gene>
    <name evidence="2" type="ORF">AVEN_233987_1</name>
    <name evidence="3" type="ORF">AVEN_33710_1</name>
</gene>
<organism evidence="3 4">
    <name type="scientific">Araneus ventricosus</name>
    <name type="common">Orbweaver spider</name>
    <name type="synonym">Epeira ventricosa</name>
    <dbReference type="NCBI Taxonomy" id="182803"/>
    <lineage>
        <taxon>Eukaryota</taxon>
        <taxon>Metazoa</taxon>
        <taxon>Ecdysozoa</taxon>
        <taxon>Arthropoda</taxon>
        <taxon>Chelicerata</taxon>
        <taxon>Arachnida</taxon>
        <taxon>Araneae</taxon>
        <taxon>Araneomorphae</taxon>
        <taxon>Entelegynae</taxon>
        <taxon>Araneoidea</taxon>
        <taxon>Araneidae</taxon>
        <taxon>Araneus</taxon>
    </lineage>
</organism>
<accession>A0A4Y2N4Z6</accession>
<feature type="region of interest" description="Disordered" evidence="1">
    <location>
        <begin position="1"/>
        <end position="40"/>
    </location>
</feature>
<reference evidence="3 4" key="1">
    <citation type="journal article" date="2019" name="Sci. Rep.">
        <title>Orb-weaving spider Araneus ventricosus genome elucidates the spidroin gene catalogue.</title>
        <authorList>
            <person name="Kono N."/>
            <person name="Nakamura H."/>
            <person name="Ohtoshi R."/>
            <person name="Moran D.A.P."/>
            <person name="Shinohara A."/>
            <person name="Yoshida Y."/>
            <person name="Fujiwara M."/>
            <person name="Mori M."/>
            <person name="Tomita M."/>
            <person name="Arakawa K."/>
        </authorList>
    </citation>
    <scope>NUCLEOTIDE SEQUENCE [LARGE SCALE GENOMIC DNA]</scope>
</reference>
<dbReference type="AlphaFoldDB" id="A0A4Y2N4Z6"/>
<keyword evidence="4" id="KW-1185">Reference proteome</keyword>
<sequence>MTQVSSAEEDTEAEDRRARGQTSANQYGRTASAQNVIADG</sequence>
<evidence type="ECO:0000256" key="1">
    <source>
        <dbReference type="SAM" id="MobiDB-lite"/>
    </source>
</evidence>
<proteinExistence type="predicted"/>
<name>A0A4Y2N4Z6_ARAVE</name>